<protein>
    <submittedName>
        <fullName evidence="2">HAD family hydrolase</fullName>
        <ecNumber evidence="2">3.-.-.-</ecNumber>
    </submittedName>
</protein>
<dbReference type="Gene3D" id="3.40.50.1000">
    <property type="entry name" value="HAD superfamily/HAD-like"/>
    <property type="match status" value="1"/>
</dbReference>
<organism evidence="2 3">
    <name type="scientific">Halovivax cerinus</name>
    <dbReference type="NCBI Taxonomy" id="1487865"/>
    <lineage>
        <taxon>Archaea</taxon>
        <taxon>Methanobacteriati</taxon>
        <taxon>Methanobacteriota</taxon>
        <taxon>Stenosarchaea group</taxon>
        <taxon>Halobacteria</taxon>
        <taxon>Halobacteriales</taxon>
        <taxon>Natrialbaceae</taxon>
        <taxon>Halovivax</taxon>
    </lineage>
</organism>
<proteinExistence type="inferred from homology"/>
<dbReference type="GeneID" id="73901750"/>
<dbReference type="RefSeq" id="WP_256532651.1">
    <property type="nucleotide sequence ID" value="NZ_CP101824.1"/>
</dbReference>
<sequence length="221" mass="24456">MSPYDAVLFDSDGVLVEPPGIETKTEAARDAFAAVGVDDPKPADVESIVHGVTRAELDACCERYDLDPTTFWRARERHDEDSQFAAFRAGDRDVYDDVAAIETLSPPRGVVSNNHHTTIEFVLDRFELAELFACHYGRPMTVESLTRKKPNPHYVETALGALDAETALYVGDSESDVVAAERAGLDSIFVRREHNRDLSLSVEPDYEVDSLQTLPKLVESA</sequence>
<dbReference type="NCBIfam" id="TIGR01549">
    <property type="entry name" value="HAD-SF-IA-v1"/>
    <property type="match status" value="1"/>
</dbReference>
<dbReference type="GO" id="GO:0016787">
    <property type="term" value="F:hydrolase activity"/>
    <property type="evidence" value="ECO:0007669"/>
    <property type="project" value="UniProtKB-KW"/>
</dbReference>
<dbReference type="SFLD" id="SFLDS00003">
    <property type="entry name" value="Haloacid_Dehalogenase"/>
    <property type="match status" value="1"/>
</dbReference>
<reference evidence="2 3" key="1">
    <citation type="journal article" date="2019" name="Int. J. Syst. Evol. Microbiol.">
        <title>The Global Catalogue of Microorganisms (GCM) 10K type strain sequencing project: providing services to taxonomists for standard genome sequencing and annotation.</title>
        <authorList>
            <consortium name="The Broad Institute Genomics Platform"/>
            <consortium name="The Broad Institute Genome Sequencing Center for Infectious Disease"/>
            <person name="Wu L."/>
            <person name="Ma J."/>
        </authorList>
    </citation>
    <scope>NUCLEOTIDE SEQUENCE [LARGE SCALE GENOMIC DNA]</scope>
    <source>
        <strain evidence="2 3">IBRC-M 10256</strain>
    </source>
</reference>
<gene>
    <name evidence="2" type="ORF">ACFOUR_10605</name>
</gene>
<dbReference type="InterPro" id="IPR023214">
    <property type="entry name" value="HAD_sf"/>
</dbReference>
<keyword evidence="3" id="KW-1185">Reference proteome</keyword>
<dbReference type="PANTHER" id="PTHR43434">
    <property type="entry name" value="PHOSPHOGLYCOLATE PHOSPHATASE"/>
    <property type="match status" value="1"/>
</dbReference>
<dbReference type="Pfam" id="PF00702">
    <property type="entry name" value="Hydrolase"/>
    <property type="match status" value="1"/>
</dbReference>
<dbReference type="EMBL" id="JBHSAQ010000007">
    <property type="protein sequence ID" value="MFC3958814.1"/>
    <property type="molecule type" value="Genomic_DNA"/>
</dbReference>
<dbReference type="InterPro" id="IPR006439">
    <property type="entry name" value="HAD-SF_hydro_IA"/>
</dbReference>
<dbReference type="Proteomes" id="UP001595846">
    <property type="component" value="Unassembled WGS sequence"/>
</dbReference>
<comment type="similarity">
    <text evidence="1">Belongs to the HAD-like hydrolase superfamily.</text>
</comment>
<accession>A0ABD5NQG7</accession>
<name>A0ABD5NQG7_9EURY</name>
<dbReference type="AlphaFoldDB" id="A0ABD5NQG7"/>
<dbReference type="InterPro" id="IPR050155">
    <property type="entry name" value="HAD-like_hydrolase_sf"/>
</dbReference>
<keyword evidence="2" id="KW-0378">Hydrolase</keyword>
<dbReference type="PANTHER" id="PTHR43434:SF1">
    <property type="entry name" value="PHOSPHOGLYCOLATE PHOSPHATASE"/>
    <property type="match status" value="1"/>
</dbReference>
<comment type="caution">
    <text evidence="2">The sequence shown here is derived from an EMBL/GenBank/DDBJ whole genome shotgun (WGS) entry which is preliminary data.</text>
</comment>
<dbReference type="EC" id="3.-.-.-" evidence="2"/>
<dbReference type="InterPro" id="IPR036412">
    <property type="entry name" value="HAD-like_sf"/>
</dbReference>
<dbReference type="SFLD" id="SFLDG01129">
    <property type="entry name" value="C1.5:_HAD__Beta-PGM__Phosphata"/>
    <property type="match status" value="1"/>
</dbReference>
<evidence type="ECO:0000313" key="2">
    <source>
        <dbReference type="EMBL" id="MFC3958814.1"/>
    </source>
</evidence>
<evidence type="ECO:0000256" key="1">
    <source>
        <dbReference type="ARBA" id="ARBA00007958"/>
    </source>
</evidence>
<dbReference type="SUPFAM" id="SSF56784">
    <property type="entry name" value="HAD-like"/>
    <property type="match status" value="1"/>
</dbReference>
<evidence type="ECO:0000313" key="3">
    <source>
        <dbReference type="Proteomes" id="UP001595846"/>
    </source>
</evidence>